<dbReference type="RefSeq" id="WP_243514239.1">
    <property type="nucleotide sequence ID" value="NZ_CP094534.1"/>
</dbReference>
<evidence type="ECO:0000313" key="1">
    <source>
        <dbReference type="EMBL" id="UOE33850.1"/>
    </source>
</evidence>
<dbReference type="EMBL" id="CP094534">
    <property type="protein sequence ID" value="UOE33850.1"/>
    <property type="molecule type" value="Genomic_DNA"/>
</dbReference>
<accession>A0ABY4BB21</accession>
<evidence type="ECO:0008006" key="3">
    <source>
        <dbReference type="Google" id="ProtNLM"/>
    </source>
</evidence>
<reference evidence="1 2" key="1">
    <citation type="submission" date="2022-03" db="EMBL/GenBank/DDBJ databases">
        <title>Hymenobactersp. isolated from the air.</title>
        <authorList>
            <person name="Won M."/>
            <person name="Kwon S.-W."/>
        </authorList>
    </citation>
    <scope>NUCLEOTIDE SEQUENCE [LARGE SCALE GENOMIC DNA]</scope>
    <source>
        <strain evidence="1 2">KACC 22596</strain>
    </source>
</reference>
<dbReference type="Proteomes" id="UP000831390">
    <property type="component" value="Chromosome"/>
</dbReference>
<gene>
    <name evidence="1" type="ORF">MTP16_22390</name>
</gene>
<evidence type="ECO:0000313" key="2">
    <source>
        <dbReference type="Proteomes" id="UP000831390"/>
    </source>
</evidence>
<keyword evidence="2" id="KW-1185">Reference proteome</keyword>
<name>A0ABY4BB21_9BACT</name>
<protein>
    <recommendedName>
        <fullName evidence="3">Outer membrane protein beta-barrel domain-containing protein</fullName>
    </recommendedName>
</protein>
<sequence length="81" mass="9036">MATYTEVNKATHLYATGGIGLRYPFGRNFEGVFDWTYSKNFRPASEYVHLAVTGNKLGLTRALSLGLRYRFAVGKKKAASE</sequence>
<organism evidence="1 2">
    <name type="scientific">Hymenobacter monticola</name>
    <dbReference type="NCBI Taxonomy" id="1705399"/>
    <lineage>
        <taxon>Bacteria</taxon>
        <taxon>Pseudomonadati</taxon>
        <taxon>Bacteroidota</taxon>
        <taxon>Cytophagia</taxon>
        <taxon>Cytophagales</taxon>
        <taxon>Hymenobacteraceae</taxon>
        <taxon>Hymenobacter</taxon>
    </lineage>
</organism>
<proteinExistence type="predicted"/>